<evidence type="ECO:0000259" key="7">
    <source>
        <dbReference type="SMART" id="SM00828"/>
    </source>
</evidence>
<dbReference type="InterPro" id="IPR003333">
    <property type="entry name" value="CMAS"/>
</dbReference>
<reference evidence="9" key="1">
    <citation type="submission" date="2016-10" db="EMBL/GenBank/DDBJ databases">
        <authorList>
            <person name="Varghese N."/>
            <person name="Submissions S."/>
        </authorList>
    </citation>
    <scope>NUCLEOTIDE SEQUENCE [LARGE SCALE GENOMIC DNA]</scope>
    <source>
        <strain evidence="9">DSM 21772</strain>
    </source>
</reference>
<dbReference type="SUPFAM" id="SSF53335">
    <property type="entry name" value="S-adenosyl-L-methionine-dependent methyltransferases"/>
    <property type="match status" value="1"/>
</dbReference>
<dbReference type="OrthoDB" id="9782855at2"/>
<sequence>MTTFKERMPDNAEHGREEHGESGAPAPKLTLAQVLEILAGGRLPLRFTAYDGSSAGPPDATLGIELKSPRGTSYLATARGDLGLARAYIAGDLEVHGVHPGDPYELLKALAGDLVFTLPQPRVIADIVRSIGVSHLLPVAPPPEEAPARWRRAASGLRHSKGRDADAIHHHYDVSNTFYEWVLGPSMTYTCACYPDAGATLDEAQENKYRLVFEKLRLKPGDRLLDVGCGWGGMVRYAARRGIRATGVTLSREQTAWAQQAIADEGLAGLAEVRYGDYRDIGETRFDAVSSIGLLEHIGVRNYAAYFAFLQSRLRPGGLLLNHCITRPENTHKAAAGGFIDRYVFPDGELTGSGRIITAAQDVGLEVLHEENLRRHYALTLRDWCANLVAHWDEAVAEVGLPTAKVWGLYMAGSRLAFESNGIQLHQVLAVKPDAKGGIGDLPLRPWWTP</sequence>
<organism evidence="8 9">
    <name type="scientific">Microterricola viridarii</name>
    <dbReference type="NCBI Taxonomy" id="412690"/>
    <lineage>
        <taxon>Bacteria</taxon>
        <taxon>Bacillati</taxon>
        <taxon>Actinomycetota</taxon>
        <taxon>Actinomycetes</taxon>
        <taxon>Micrococcales</taxon>
        <taxon>Microbacteriaceae</taxon>
        <taxon>Microterricola</taxon>
    </lineage>
</organism>
<feature type="compositionally biased region" description="Basic and acidic residues" evidence="6">
    <location>
        <begin position="1"/>
        <end position="21"/>
    </location>
</feature>
<accession>A0A1H1ZBX4</accession>
<dbReference type="EMBL" id="LT629742">
    <property type="protein sequence ID" value="SDT31224.1"/>
    <property type="molecule type" value="Genomic_DNA"/>
</dbReference>
<dbReference type="Gene3D" id="3.40.50.150">
    <property type="entry name" value="Vaccinia Virus protein VP39"/>
    <property type="match status" value="1"/>
</dbReference>
<proteinExistence type="inferred from homology"/>
<dbReference type="InterPro" id="IPR029063">
    <property type="entry name" value="SAM-dependent_MTases_sf"/>
</dbReference>
<keyword evidence="4" id="KW-0949">S-adenosyl-L-methionine</keyword>
<evidence type="ECO:0000256" key="3">
    <source>
        <dbReference type="ARBA" id="ARBA00022679"/>
    </source>
</evidence>
<evidence type="ECO:0000256" key="2">
    <source>
        <dbReference type="ARBA" id="ARBA00022603"/>
    </source>
</evidence>
<dbReference type="InterPro" id="IPR020803">
    <property type="entry name" value="MeTfrase_dom"/>
</dbReference>
<evidence type="ECO:0000256" key="1">
    <source>
        <dbReference type="ARBA" id="ARBA00010815"/>
    </source>
</evidence>
<evidence type="ECO:0000256" key="4">
    <source>
        <dbReference type="ARBA" id="ARBA00022691"/>
    </source>
</evidence>
<dbReference type="GO" id="GO:0008168">
    <property type="term" value="F:methyltransferase activity"/>
    <property type="evidence" value="ECO:0007669"/>
    <property type="project" value="UniProtKB-KW"/>
</dbReference>
<dbReference type="GO" id="GO:0008610">
    <property type="term" value="P:lipid biosynthetic process"/>
    <property type="evidence" value="ECO:0007669"/>
    <property type="project" value="InterPro"/>
</dbReference>
<dbReference type="PANTHER" id="PTHR43667:SF1">
    <property type="entry name" value="CYCLOPROPANE-FATTY-ACYL-PHOSPHOLIPID SYNTHASE"/>
    <property type="match status" value="1"/>
</dbReference>
<dbReference type="Proteomes" id="UP000181956">
    <property type="component" value="Chromosome I"/>
</dbReference>
<keyword evidence="9" id="KW-1185">Reference proteome</keyword>
<evidence type="ECO:0000313" key="8">
    <source>
        <dbReference type="EMBL" id="SDT31224.1"/>
    </source>
</evidence>
<feature type="region of interest" description="Disordered" evidence="6">
    <location>
        <begin position="1"/>
        <end position="26"/>
    </location>
</feature>
<feature type="domain" description="Polyketide synthase-like methyltransferase" evidence="7">
    <location>
        <begin position="178"/>
        <end position="430"/>
    </location>
</feature>
<evidence type="ECO:0000313" key="9">
    <source>
        <dbReference type="Proteomes" id="UP000181956"/>
    </source>
</evidence>
<keyword evidence="2" id="KW-0489">Methyltransferase</keyword>
<name>A0A1H1ZBX4_9MICO</name>
<dbReference type="AlphaFoldDB" id="A0A1H1ZBX4"/>
<dbReference type="PANTHER" id="PTHR43667">
    <property type="entry name" value="CYCLOPROPANE-FATTY-ACYL-PHOSPHOLIPID SYNTHASE"/>
    <property type="match status" value="1"/>
</dbReference>
<dbReference type="CDD" id="cd02440">
    <property type="entry name" value="AdoMet_MTases"/>
    <property type="match status" value="1"/>
</dbReference>
<dbReference type="RefSeq" id="WP_083365090.1">
    <property type="nucleotide sequence ID" value="NZ_LT629742.1"/>
</dbReference>
<evidence type="ECO:0000256" key="6">
    <source>
        <dbReference type="SAM" id="MobiDB-lite"/>
    </source>
</evidence>
<dbReference type="STRING" id="412690.SAMN04489834_3400"/>
<protein>
    <submittedName>
        <fullName evidence="8">Cyclopropane-fatty-acyl-phospholipid synthase</fullName>
    </submittedName>
</protein>
<dbReference type="InterPro" id="IPR050723">
    <property type="entry name" value="CFA/CMAS"/>
</dbReference>
<keyword evidence="3" id="KW-0808">Transferase</keyword>
<comment type="similarity">
    <text evidence="1">Belongs to the CFA/CMAS family.</text>
</comment>
<dbReference type="PIRSF" id="PIRSF003085">
    <property type="entry name" value="CMAS"/>
    <property type="match status" value="1"/>
</dbReference>
<dbReference type="SMART" id="SM00828">
    <property type="entry name" value="PKS_MT"/>
    <property type="match status" value="1"/>
</dbReference>
<keyword evidence="5" id="KW-0443">Lipid metabolism</keyword>
<dbReference type="Pfam" id="PF02353">
    <property type="entry name" value="CMAS"/>
    <property type="match status" value="1"/>
</dbReference>
<dbReference type="GO" id="GO:0032259">
    <property type="term" value="P:methylation"/>
    <property type="evidence" value="ECO:0007669"/>
    <property type="project" value="UniProtKB-KW"/>
</dbReference>
<gene>
    <name evidence="8" type="ORF">SAMN04489834_3400</name>
</gene>
<evidence type="ECO:0000256" key="5">
    <source>
        <dbReference type="ARBA" id="ARBA00023098"/>
    </source>
</evidence>